<dbReference type="KEGG" id="cput:CONPUDRAFT_162854"/>
<dbReference type="OrthoDB" id="432970at2759"/>
<dbReference type="EMBL" id="JH711574">
    <property type="protein sequence ID" value="EIW85719.1"/>
    <property type="molecule type" value="Genomic_DNA"/>
</dbReference>
<gene>
    <name evidence="7" type="ORF">CONPUDRAFT_162854</name>
</gene>
<keyword evidence="2 4" id="KW-0863">Zinc-finger</keyword>
<feature type="compositionally biased region" description="Polar residues" evidence="5">
    <location>
        <begin position="41"/>
        <end position="51"/>
    </location>
</feature>
<evidence type="ECO:0000256" key="3">
    <source>
        <dbReference type="ARBA" id="ARBA00022833"/>
    </source>
</evidence>
<proteinExistence type="predicted"/>
<evidence type="ECO:0000256" key="4">
    <source>
        <dbReference type="PROSITE-ProRule" id="PRU00134"/>
    </source>
</evidence>
<comment type="caution">
    <text evidence="7">The sequence shown here is derived from an EMBL/GenBank/DDBJ whole genome shotgun (WGS) entry which is preliminary data.</text>
</comment>
<keyword evidence="3" id="KW-0862">Zinc</keyword>
<evidence type="ECO:0000313" key="7">
    <source>
        <dbReference type="EMBL" id="EIW85719.1"/>
    </source>
</evidence>
<dbReference type="Pfam" id="PF01753">
    <property type="entry name" value="zf-MYND"/>
    <property type="match status" value="1"/>
</dbReference>
<name>A0A5M3N2V7_CONPW</name>
<evidence type="ECO:0000256" key="5">
    <source>
        <dbReference type="SAM" id="MobiDB-lite"/>
    </source>
</evidence>
<dbReference type="OMA" id="KMHIANG"/>
<feature type="region of interest" description="Disordered" evidence="5">
    <location>
        <begin position="35"/>
        <end position="54"/>
    </location>
</feature>
<dbReference type="Proteomes" id="UP000053558">
    <property type="component" value="Unassembled WGS sequence"/>
</dbReference>
<dbReference type="GeneID" id="19204796"/>
<dbReference type="GO" id="GO:0008270">
    <property type="term" value="F:zinc ion binding"/>
    <property type="evidence" value="ECO:0007669"/>
    <property type="project" value="UniProtKB-KW"/>
</dbReference>
<keyword evidence="8" id="KW-1185">Reference proteome</keyword>
<evidence type="ECO:0000313" key="8">
    <source>
        <dbReference type="Proteomes" id="UP000053558"/>
    </source>
</evidence>
<organism evidence="7 8">
    <name type="scientific">Coniophora puteana (strain RWD-64-598)</name>
    <name type="common">Brown rot fungus</name>
    <dbReference type="NCBI Taxonomy" id="741705"/>
    <lineage>
        <taxon>Eukaryota</taxon>
        <taxon>Fungi</taxon>
        <taxon>Dikarya</taxon>
        <taxon>Basidiomycota</taxon>
        <taxon>Agaricomycotina</taxon>
        <taxon>Agaricomycetes</taxon>
        <taxon>Agaricomycetidae</taxon>
        <taxon>Boletales</taxon>
        <taxon>Coniophorineae</taxon>
        <taxon>Coniophoraceae</taxon>
        <taxon>Coniophora</taxon>
    </lineage>
</organism>
<dbReference type="PROSITE" id="PS50865">
    <property type="entry name" value="ZF_MYND_2"/>
    <property type="match status" value="1"/>
</dbReference>
<evidence type="ECO:0000256" key="1">
    <source>
        <dbReference type="ARBA" id="ARBA00022723"/>
    </source>
</evidence>
<dbReference type="InterPro" id="IPR002893">
    <property type="entry name" value="Znf_MYND"/>
</dbReference>
<keyword evidence="1" id="KW-0479">Metal-binding</keyword>
<evidence type="ECO:0000256" key="2">
    <source>
        <dbReference type="ARBA" id="ARBA00022771"/>
    </source>
</evidence>
<protein>
    <recommendedName>
        <fullName evidence="6">MYND-type domain-containing protein</fullName>
    </recommendedName>
</protein>
<dbReference type="SUPFAM" id="SSF144232">
    <property type="entry name" value="HIT/MYND zinc finger-like"/>
    <property type="match status" value="1"/>
</dbReference>
<feature type="domain" description="MYND-type" evidence="6">
    <location>
        <begin position="63"/>
        <end position="105"/>
    </location>
</feature>
<evidence type="ECO:0000259" key="6">
    <source>
        <dbReference type="PROSITE" id="PS50865"/>
    </source>
</evidence>
<dbReference type="Gene3D" id="6.10.140.2220">
    <property type="match status" value="1"/>
</dbReference>
<sequence length="283" mass="31463">MTKVFEAPSTGHVSMGSSEHCLTFASSLGSGGKHSGASHLQVMSTNNSNPSGKREPGHLVKGCVYCTKAQRPGEKTLQCCSVCKTALYCDTKCQKADWPFHKEHCHSKDKRRREIRSAEPDGGKAVHDFDKWISHHNPLFTLVLYRALKLETDPDAFKTKGLFISFKEKENRESYPLHQRYVVSFGYVADLDMVRSVANTSGAGGIADYDRALASDRRIGMLVLMCPPLLCQWQRAQLMTPEELKDAAPIVGGVPEDWVPWLNKAVNENYVTKIKFGKSSGKQ</sequence>
<reference evidence="8" key="1">
    <citation type="journal article" date="2012" name="Science">
        <title>The Paleozoic origin of enzymatic lignin decomposition reconstructed from 31 fungal genomes.</title>
        <authorList>
            <person name="Floudas D."/>
            <person name="Binder M."/>
            <person name="Riley R."/>
            <person name="Barry K."/>
            <person name="Blanchette R.A."/>
            <person name="Henrissat B."/>
            <person name="Martinez A.T."/>
            <person name="Otillar R."/>
            <person name="Spatafora J.W."/>
            <person name="Yadav J.S."/>
            <person name="Aerts A."/>
            <person name="Benoit I."/>
            <person name="Boyd A."/>
            <person name="Carlson A."/>
            <person name="Copeland A."/>
            <person name="Coutinho P.M."/>
            <person name="de Vries R.P."/>
            <person name="Ferreira P."/>
            <person name="Findley K."/>
            <person name="Foster B."/>
            <person name="Gaskell J."/>
            <person name="Glotzer D."/>
            <person name="Gorecki P."/>
            <person name="Heitman J."/>
            <person name="Hesse C."/>
            <person name="Hori C."/>
            <person name="Igarashi K."/>
            <person name="Jurgens J.A."/>
            <person name="Kallen N."/>
            <person name="Kersten P."/>
            <person name="Kohler A."/>
            <person name="Kuees U."/>
            <person name="Kumar T.K.A."/>
            <person name="Kuo A."/>
            <person name="LaButti K."/>
            <person name="Larrondo L.F."/>
            <person name="Lindquist E."/>
            <person name="Ling A."/>
            <person name="Lombard V."/>
            <person name="Lucas S."/>
            <person name="Lundell T."/>
            <person name="Martin R."/>
            <person name="McLaughlin D.J."/>
            <person name="Morgenstern I."/>
            <person name="Morin E."/>
            <person name="Murat C."/>
            <person name="Nagy L.G."/>
            <person name="Nolan M."/>
            <person name="Ohm R.A."/>
            <person name="Patyshakuliyeva A."/>
            <person name="Rokas A."/>
            <person name="Ruiz-Duenas F.J."/>
            <person name="Sabat G."/>
            <person name="Salamov A."/>
            <person name="Samejima M."/>
            <person name="Schmutz J."/>
            <person name="Slot J.C."/>
            <person name="St John F."/>
            <person name="Stenlid J."/>
            <person name="Sun H."/>
            <person name="Sun S."/>
            <person name="Syed K."/>
            <person name="Tsang A."/>
            <person name="Wiebenga A."/>
            <person name="Young D."/>
            <person name="Pisabarro A."/>
            <person name="Eastwood D.C."/>
            <person name="Martin F."/>
            <person name="Cullen D."/>
            <person name="Grigoriev I.V."/>
            <person name="Hibbett D.S."/>
        </authorList>
    </citation>
    <scope>NUCLEOTIDE SEQUENCE [LARGE SCALE GENOMIC DNA]</scope>
    <source>
        <strain evidence="8">RWD-64-598 SS2</strain>
    </source>
</reference>
<dbReference type="AlphaFoldDB" id="A0A5M3N2V7"/>
<accession>A0A5M3N2V7</accession>
<dbReference type="RefSeq" id="XP_007765123.1">
    <property type="nucleotide sequence ID" value="XM_007766933.1"/>
</dbReference>